<dbReference type="RefSeq" id="XP_040724970.1">
    <property type="nucleotide sequence ID" value="XM_040871304.1"/>
</dbReference>
<feature type="coiled-coil region" evidence="3">
    <location>
        <begin position="66"/>
        <end position="100"/>
    </location>
</feature>
<dbReference type="GeneID" id="63787903"/>
<keyword evidence="5" id="KW-1185">Reference proteome</keyword>
<dbReference type="InterPro" id="IPR002777">
    <property type="entry name" value="PFD_beta-like"/>
</dbReference>
<dbReference type="SUPFAM" id="SSF46579">
    <property type="entry name" value="Prefoldin"/>
    <property type="match status" value="1"/>
</dbReference>
<dbReference type="Pfam" id="PF01920">
    <property type="entry name" value="Prefoldin_2"/>
    <property type="match status" value="1"/>
</dbReference>
<dbReference type="Gene3D" id="1.10.287.370">
    <property type="match status" value="1"/>
</dbReference>
<evidence type="ECO:0000256" key="1">
    <source>
        <dbReference type="ARBA" id="ARBA00008045"/>
    </source>
</evidence>
<proteinExistence type="inferred from homology"/>
<evidence type="ECO:0000256" key="2">
    <source>
        <dbReference type="ARBA" id="ARBA00023186"/>
    </source>
</evidence>
<keyword evidence="3" id="KW-0175">Coiled coil</keyword>
<dbReference type="InterPro" id="IPR009053">
    <property type="entry name" value="Prefoldin"/>
</dbReference>
<dbReference type="STRING" id="56484.A0A1Y2FDU4"/>
<dbReference type="AlphaFoldDB" id="A0A1Y2FDU4"/>
<gene>
    <name evidence="4" type="ORF">BCR37DRAFT_393436</name>
</gene>
<keyword evidence="2" id="KW-0143">Chaperone</keyword>
<dbReference type="PANTHER" id="PTHR20903">
    <property type="entry name" value="PREFOLDIN SUBUNIT 1-RELATED"/>
    <property type="match status" value="1"/>
</dbReference>
<comment type="caution">
    <text evidence="4">The sequence shown here is derived from an EMBL/GenBank/DDBJ whole genome shotgun (WGS) entry which is preliminary data.</text>
</comment>
<dbReference type="GO" id="GO:0051082">
    <property type="term" value="F:unfolded protein binding"/>
    <property type="evidence" value="ECO:0007669"/>
    <property type="project" value="InterPro"/>
</dbReference>
<evidence type="ECO:0000313" key="4">
    <source>
        <dbReference type="EMBL" id="ORY81594.1"/>
    </source>
</evidence>
<sequence>MEDQLRKVLSEIEARAVSSQRELTSVKQALVQKQRIAKTIQLTLAEIDSLPKDTPLYQGVGKMFMLADETTLQSRLKEEKKSTEDEAKALEKKHEYLLKTYENARQHIQAAMQRQAT</sequence>
<dbReference type="GO" id="GO:0005737">
    <property type="term" value="C:cytoplasm"/>
    <property type="evidence" value="ECO:0007669"/>
    <property type="project" value="TreeGrafter"/>
</dbReference>
<dbReference type="OrthoDB" id="2015447at2759"/>
<comment type="similarity">
    <text evidence="1">Belongs to the prefoldin subunit beta family.</text>
</comment>
<evidence type="ECO:0000313" key="5">
    <source>
        <dbReference type="Proteomes" id="UP000193685"/>
    </source>
</evidence>
<dbReference type="GO" id="GO:0044183">
    <property type="term" value="F:protein folding chaperone"/>
    <property type="evidence" value="ECO:0007669"/>
    <property type="project" value="TreeGrafter"/>
</dbReference>
<protein>
    <submittedName>
        <fullName evidence="4">Prefoldin</fullName>
    </submittedName>
</protein>
<dbReference type="OMA" id="MFVAVPM"/>
<dbReference type="Proteomes" id="UP000193685">
    <property type="component" value="Unassembled WGS sequence"/>
</dbReference>
<reference evidence="4 5" key="1">
    <citation type="submission" date="2016-07" db="EMBL/GenBank/DDBJ databases">
        <title>Pervasive Adenine N6-methylation of Active Genes in Fungi.</title>
        <authorList>
            <consortium name="DOE Joint Genome Institute"/>
            <person name="Mondo S.J."/>
            <person name="Dannebaum R.O."/>
            <person name="Kuo R.C."/>
            <person name="Labutti K."/>
            <person name="Haridas S."/>
            <person name="Kuo A."/>
            <person name="Salamov A."/>
            <person name="Ahrendt S.R."/>
            <person name="Lipzen A."/>
            <person name="Sullivan W."/>
            <person name="Andreopoulos W.B."/>
            <person name="Clum A."/>
            <person name="Lindquist E."/>
            <person name="Daum C."/>
            <person name="Ramamoorthy G.K."/>
            <person name="Gryganskyi A."/>
            <person name="Culley D."/>
            <person name="Magnuson J.K."/>
            <person name="James T.Y."/>
            <person name="O'Malley M.A."/>
            <person name="Stajich J.E."/>
            <person name="Spatafora J.W."/>
            <person name="Visel A."/>
            <person name="Grigoriev I.V."/>
        </authorList>
    </citation>
    <scope>NUCLEOTIDE SEQUENCE [LARGE SCALE GENOMIC DNA]</scope>
    <source>
        <strain evidence="4 5">12-1054</strain>
    </source>
</reference>
<dbReference type="EMBL" id="MCFI01000011">
    <property type="protein sequence ID" value="ORY81594.1"/>
    <property type="molecule type" value="Genomic_DNA"/>
</dbReference>
<accession>A0A1Y2FDU4</accession>
<name>A0A1Y2FDU4_PROLT</name>
<dbReference type="PANTHER" id="PTHR20903:SF0">
    <property type="entry name" value="PREFOLDIN SUBUNIT 1"/>
    <property type="match status" value="1"/>
</dbReference>
<evidence type="ECO:0000256" key="3">
    <source>
        <dbReference type="SAM" id="Coils"/>
    </source>
</evidence>
<dbReference type="GO" id="GO:0016272">
    <property type="term" value="C:prefoldin complex"/>
    <property type="evidence" value="ECO:0007669"/>
    <property type="project" value="InterPro"/>
</dbReference>
<organism evidence="4 5">
    <name type="scientific">Protomyces lactucae-debilis</name>
    <dbReference type="NCBI Taxonomy" id="2754530"/>
    <lineage>
        <taxon>Eukaryota</taxon>
        <taxon>Fungi</taxon>
        <taxon>Dikarya</taxon>
        <taxon>Ascomycota</taxon>
        <taxon>Taphrinomycotina</taxon>
        <taxon>Taphrinomycetes</taxon>
        <taxon>Taphrinales</taxon>
        <taxon>Protomycetaceae</taxon>
        <taxon>Protomyces</taxon>
    </lineage>
</organism>